<keyword evidence="2" id="KW-1185">Reference proteome</keyword>
<accession>A0ACB9YTT3</accession>
<protein>
    <submittedName>
        <fullName evidence="1">Uncharacterized protein</fullName>
    </submittedName>
</protein>
<gene>
    <name evidence="1" type="ORF">F4820DRAFT_21829</name>
</gene>
<dbReference type="Proteomes" id="UP001497700">
    <property type="component" value="Unassembled WGS sequence"/>
</dbReference>
<evidence type="ECO:0000313" key="1">
    <source>
        <dbReference type="EMBL" id="KAI4862526.1"/>
    </source>
</evidence>
<organism evidence="1 2">
    <name type="scientific">Hypoxylon rubiginosum</name>
    <dbReference type="NCBI Taxonomy" id="110542"/>
    <lineage>
        <taxon>Eukaryota</taxon>
        <taxon>Fungi</taxon>
        <taxon>Dikarya</taxon>
        <taxon>Ascomycota</taxon>
        <taxon>Pezizomycotina</taxon>
        <taxon>Sordariomycetes</taxon>
        <taxon>Xylariomycetidae</taxon>
        <taxon>Xylariales</taxon>
        <taxon>Hypoxylaceae</taxon>
        <taxon>Hypoxylon</taxon>
    </lineage>
</organism>
<dbReference type="EMBL" id="MU393524">
    <property type="protein sequence ID" value="KAI4862526.1"/>
    <property type="molecule type" value="Genomic_DNA"/>
</dbReference>
<proteinExistence type="predicted"/>
<comment type="caution">
    <text evidence="1">The sequence shown here is derived from an EMBL/GenBank/DDBJ whole genome shotgun (WGS) entry which is preliminary data.</text>
</comment>
<evidence type="ECO:0000313" key="2">
    <source>
        <dbReference type="Proteomes" id="UP001497700"/>
    </source>
</evidence>
<sequence length="80" mass="8783">MDFSSPVSYSLVLVLVLVLVLGPGNPHLYGASSPQLPGEPSFRVAIIELLILYLRLYLNNIPKQASIYRAGDPRTIKTES</sequence>
<name>A0ACB9YTT3_9PEZI</name>
<reference evidence="1 2" key="1">
    <citation type="journal article" date="2022" name="New Phytol.">
        <title>Ecological generalism drives hyperdiversity of secondary metabolite gene clusters in xylarialean endophytes.</title>
        <authorList>
            <person name="Franco M.E.E."/>
            <person name="Wisecaver J.H."/>
            <person name="Arnold A.E."/>
            <person name="Ju Y.M."/>
            <person name="Slot J.C."/>
            <person name="Ahrendt S."/>
            <person name="Moore L.P."/>
            <person name="Eastman K.E."/>
            <person name="Scott K."/>
            <person name="Konkel Z."/>
            <person name="Mondo S.J."/>
            <person name="Kuo A."/>
            <person name="Hayes R.D."/>
            <person name="Haridas S."/>
            <person name="Andreopoulos B."/>
            <person name="Riley R."/>
            <person name="LaButti K."/>
            <person name="Pangilinan J."/>
            <person name="Lipzen A."/>
            <person name="Amirebrahimi M."/>
            <person name="Yan J."/>
            <person name="Adam C."/>
            <person name="Keymanesh K."/>
            <person name="Ng V."/>
            <person name="Louie K."/>
            <person name="Northen T."/>
            <person name="Drula E."/>
            <person name="Henrissat B."/>
            <person name="Hsieh H.M."/>
            <person name="Youens-Clark K."/>
            <person name="Lutzoni F."/>
            <person name="Miadlikowska J."/>
            <person name="Eastwood D.C."/>
            <person name="Hamelin R.C."/>
            <person name="Grigoriev I.V."/>
            <person name="U'Ren J.M."/>
        </authorList>
    </citation>
    <scope>NUCLEOTIDE SEQUENCE [LARGE SCALE GENOMIC DNA]</scope>
    <source>
        <strain evidence="1 2">CBS 119005</strain>
    </source>
</reference>